<organism evidence="3 4">
    <name type="scientific">Neocallimastix californiae</name>
    <dbReference type="NCBI Taxonomy" id="1754190"/>
    <lineage>
        <taxon>Eukaryota</taxon>
        <taxon>Fungi</taxon>
        <taxon>Fungi incertae sedis</taxon>
        <taxon>Chytridiomycota</taxon>
        <taxon>Chytridiomycota incertae sedis</taxon>
        <taxon>Neocallimastigomycetes</taxon>
        <taxon>Neocallimastigales</taxon>
        <taxon>Neocallimastigaceae</taxon>
        <taxon>Neocallimastix</taxon>
    </lineage>
</organism>
<dbReference type="Proteomes" id="UP000193920">
    <property type="component" value="Unassembled WGS sequence"/>
</dbReference>
<evidence type="ECO:0000313" key="3">
    <source>
        <dbReference type="EMBL" id="ORY25140.1"/>
    </source>
</evidence>
<gene>
    <name evidence="3" type="ORF">LY90DRAFT_111495</name>
</gene>
<dbReference type="EMBL" id="MCOG01000215">
    <property type="protein sequence ID" value="ORY25140.1"/>
    <property type="molecule type" value="Genomic_DNA"/>
</dbReference>
<evidence type="ECO:0000256" key="1">
    <source>
        <dbReference type="ARBA" id="ARBA00022723"/>
    </source>
</evidence>
<evidence type="ECO:0000256" key="2">
    <source>
        <dbReference type="ARBA" id="ARBA00022833"/>
    </source>
</evidence>
<proteinExistence type="predicted"/>
<keyword evidence="4" id="KW-1185">Reference proteome</keyword>
<dbReference type="GO" id="GO:0046872">
    <property type="term" value="F:metal ion binding"/>
    <property type="evidence" value="ECO:0007669"/>
    <property type="project" value="UniProtKB-KW"/>
</dbReference>
<comment type="caution">
    <text evidence="3">The sequence shown here is derived from an EMBL/GenBank/DDBJ whole genome shotgun (WGS) entry which is preliminary data.</text>
</comment>
<dbReference type="STRING" id="1754190.A0A1Y2AS61"/>
<dbReference type="PANTHER" id="PTHR13267:SF3">
    <property type="entry name" value="ZINC FINGER PROTEIN 277"/>
    <property type="match status" value="1"/>
</dbReference>
<dbReference type="SUPFAM" id="SSF57667">
    <property type="entry name" value="beta-beta-alpha zinc fingers"/>
    <property type="match status" value="1"/>
</dbReference>
<dbReference type="PANTHER" id="PTHR13267">
    <property type="entry name" value="ZINC FINGER PROTEIN 277"/>
    <property type="match status" value="1"/>
</dbReference>
<reference evidence="3 4" key="1">
    <citation type="submission" date="2016-08" db="EMBL/GenBank/DDBJ databases">
        <title>A Parts List for Fungal Cellulosomes Revealed by Comparative Genomics.</title>
        <authorList>
            <consortium name="DOE Joint Genome Institute"/>
            <person name="Haitjema C.H."/>
            <person name="Gilmore S.P."/>
            <person name="Henske J.K."/>
            <person name="Solomon K.V."/>
            <person name="De Groot R."/>
            <person name="Kuo A."/>
            <person name="Mondo S.J."/>
            <person name="Salamov A.A."/>
            <person name="Labutti K."/>
            <person name="Zhao Z."/>
            <person name="Chiniquy J."/>
            <person name="Barry K."/>
            <person name="Brewer H.M."/>
            <person name="Purvine S.O."/>
            <person name="Wright A.T."/>
            <person name="Boxma B."/>
            <person name="Van Alen T."/>
            <person name="Hackstein J.H."/>
            <person name="Baker S.E."/>
            <person name="Grigoriev I.V."/>
            <person name="O'Malley M.A."/>
        </authorList>
    </citation>
    <scope>NUCLEOTIDE SEQUENCE [LARGE SCALE GENOMIC DNA]</scope>
    <source>
        <strain evidence="3 4">G1</strain>
    </source>
</reference>
<accession>A0A1Y2AS61</accession>
<dbReference type="InterPro" id="IPR040048">
    <property type="entry name" value="ZNF277"/>
</dbReference>
<dbReference type="AlphaFoldDB" id="A0A1Y2AS61"/>
<evidence type="ECO:0000313" key="4">
    <source>
        <dbReference type="Proteomes" id="UP000193920"/>
    </source>
</evidence>
<keyword evidence="2" id="KW-0862">Zinc</keyword>
<name>A0A1Y2AS61_9FUNG</name>
<keyword evidence="1" id="KW-0479">Metal-binding</keyword>
<dbReference type="InterPro" id="IPR036236">
    <property type="entry name" value="Znf_C2H2_sf"/>
</dbReference>
<dbReference type="OrthoDB" id="7848332at2759"/>
<protein>
    <submittedName>
        <fullName evidence="3">Uncharacterized protein</fullName>
    </submittedName>
</protein>
<sequence>MAYNSDEDDNWDDWTDNEEEAICLFCDKKDIPSAIFSHMTLEHNFNFTKLRTKEKMEFYDCIKILNYIRRNVKENPAFTMSTDISKAELKSVIDDDTNLQPVLMDDALLYAFEDEEEAYDSEEEKKKQEIQHAQSQNEIELLKRIHETEEKLKKNRTSF</sequence>